<dbReference type="InterPro" id="IPR036890">
    <property type="entry name" value="HATPase_C_sf"/>
</dbReference>
<dbReference type="PROSITE" id="PS50109">
    <property type="entry name" value="HIS_KIN"/>
    <property type="match status" value="1"/>
</dbReference>
<gene>
    <name evidence="8" type="ORF">ENW66_01180</name>
</gene>
<dbReference type="InterPro" id="IPR000014">
    <property type="entry name" value="PAS"/>
</dbReference>
<dbReference type="Gene3D" id="3.30.565.10">
    <property type="entry name" value="Histidine kinase-like ATPase, C-terminal domain"/>
    <property type="match status" value="1"/>
</dbReference>
<comment type="catalytic activity">
    <reaction evidence="1">
        <text>ATP + protein L-histidine = ADP + protein N-phospho-L-histidine.</text>
        <dbReference type="EC" id="2.7.13.3"/>
    </reaction>
</comment>
<dbReference type="InterPro" id="IPR003594">
    <property type="entry name" value="HATPase_dom"/>
</dbReference>
<dbReference type="GO" id="GO:0004673">
    <property type="term" value="F:protein histidine kinase activity"/>
    <property type="evidence" value="ECO:0007669"/>
    <property type="project" value="UniProtKB-EC"/>
</dbReference>
<dbReference type="PROSITE" id="PS50112">
    <property type="entry name" value="PAS"/>
    <property type="match status" value="1"/>
</dbReference>
<keyword evidence="3" id="KW-0597">Phosphoprotein</keyword>
<reference evidence="8" key="1">
    <citation type="journal article" date="2020" name="mSystems">
        <title>Genome- and Community-Level Interaction Insights into Carbon Utilization and Element Cycling Functions of Hydrothermarchaeota in Hydrothermal Sediment.</title>
        <authorList>
            <person name="Zhou Z."/>
            <person name="Liu Y."/>
            <person name="Xu W."/>
            <person name="Pan J."/>
            <person name="Luo Z.H."/>
            <person name="Li M."/>
        </authorList>
    </citation>
    <scope>NUCLEOTIDE SEQUENCE [LARGE SCALE GENOMIC DNA]</scope>
    <source>
        <strain evidence="8">SpSt-87</strain>
    </source>
</reference>
<evidence type="ECO:0000256" key="2">
    <source>
        <dbReference type="ARBA" id="ARBA00012438"/>
    </source>
</evidence>
<dbReference type="SUPFAM" id="SSF55874">
    <property type="entry name" value="ATPase domain of HSP90 chaperone/DNA topoisomerase II/histidine kinase"/>
    <property type="match status" value="1"/>
</dbReference>
<evidence type="ECO:0000256" key="1">
    <source>
        <dbReference type="ARBA" id="ARBA00000085"/>
    </source>
</evidence>
<organism evidence="8">
    <name type="scientific">Archaeoglobus fulgidus</name>
    <dbReference type="NCBI Taxonomy" id="2234"/>
    <lineage>
        <taxon>Archaea</taxon>
        <taxon>Methanobacteriati</taxon>
        <taxon>Methanobacteriota</taxon>
        <taxon>Archaeoglobi</taxon>
        <taxon>Archaeoglobales</taxon>
        <taxon>Archaeoglobaceae</taxon>
        <taxon>Archaeoglobus</taxon>
    </lineage>
</organism>
<dbReference type="EC" id="2.7.13.3" evidence="2"/>
<dbReference type="NCBIfam" id="TIGR00229">
    <property type="entry name" value="sensory_box"/>
    <property type="match status" value="1"/>
</dbReference>
<protein>
    <recommendedName>
        <fullName evidence="2">histidine kinase</fullName>
        <ecNumber evidence="2">2.7.13.3</ecNumber>
    </recommendedName>
</protein>
<dbReference type="InterPro" id="IPR005467">
    <property type="entry name" value="His_kinase_dom"/>
</dbReference>
<feature type="domain" description="PAS" evidence="7">
    <location>
        <begin position="56"/>
        <end position="125"/>
    </location>
</feature>
<dbReference type="SMART" id="SM00091">
    <property type="entry name" value="PAS"/>
    <property type="match status" value="1"/>
</dbReference>
<dbReference type="Pfam" id="PF02518">
    <property type="entry name" value="HATPase_c"/>
    <property type="match status" value="1"/>
</dbReference>
<dbReference type="SMART" id="SM00387">
    <property type="entry name" value="HATPase_c"/>
    <property type="match status" value="1"/>
</dbReference>
<sequence>MEIFGEIEKLPEISGSVWEYRGRFYSVAEYSLGAVRSVILRDITEVKELESAARESEERFRALAEAVPVAVMAYHDGKWIFVNRSAEELTGYTKEEILSGKFWELFPKDEREKIREKMRKRLAGEPLEPYKVRIRRKDGEERVAQVYGTRVVWRGKIGGLVTVVDVTAEEREKKRLEDLTRILELINKILRHDVMNALASAAAFIDIYDETKDEAMLKKAKEAIDRAVMVVRNMREFESVVKEEGLKVVNVREMAERAAKGFGIPINIEGDCEVLADDGLVAVFENLYQNAVQHGETERVDVKIRKAGKHCEIRVADYGRGIPDEIKGRVFEEGFKYGPKASTGFGLYAVKRLIERYGGEVRVEDNEPCGVVFVIRLMCV</sequence>
<evidence type="ECO:0000256" key="4">
    <source>
        <dbReference type="ARBA" id="ARBA00022679"/>
    </source>
</evidence>
<dbReference type="Pfam" id="PF13426">
    <property type="entry name" value="PAS_9"/>
    <property type="match status" value="1"/>
</dbReference>
<dbReference type="PRINTS" id="PR00344">
    <property type="entry name" value="BCTRLSENSOR"/>
</dbReference>
<comment type="caution">
    <text evidence="8">The sequence shown here is derived from an EMBL/GenBank/DDBJ whole genome shotgun (WGS) entry which is preliminary data.</text>
</comment>
<evidence type="ECO:0000313" key="8">
    <source>
        <dbReference type="EMBL" id="HFW31555.1"/>
    </source>
</evidence>
<evidence type="ECO:0000259" key="6">
    <source>
        <dbReference type="PROSITE" id="PS50109"/>
    </source>
</evidence>
<evidence type="ECO:0000256" key="3">
    <source>
        <dbReference type="ARBA" id="ARBA00022553"/>
    </source>
</evidence>
<dbReference type="EMBL" id="DTLB01000006">
    <property type="protein sequence ID" value="HFW31555.1"/>
    <property type="molecule type" value="Genomic_DNA"/>
</dbReference>
<name>A0A7C3MBN4_ARCFL</name>
<evidence type="ECO:0000259" key="7">
    <source>
        <dbReference type="PROSITE" id="PS50112"/>
    </source>
</evidence>
<keyword evidence="5" id="KW-0418">Kinase</keyword>
<dbReference type="PANTHER" id="PTHR43304:SF1">
    <property type="entry name" value="PAC DOMAIN-CONTAINING PROTEIN"/>
    <property type="match status" value="1"/>
</dbReference>
<evidence type="ECO:0000256" key="5">
    <source>
        <dbReference type="ARBA" id="ARBA00022777"/>
    </source>
</evidence>
<keyword evidence="4" id="KW-0808">Transferase</keyword>
<dbReference type="InterPro" id="IPR035965">
    <property type="entry name" value="PAS-like_dom_sf"/>
</dbReference>
<dbReference type="PANTHER" id="PTHR43304">
    <property type="entry name" value="PHYTOCHROME-LIKE PROTEIN CPH1"/>
    <property type="match status" value="1"/>
</dbReference>
<accession>A0A7C3MBN4</accession>
<dbReference type="Gene3D" id="3.30.450.20">
    <property type="entry name" value="PAS domain"/>
    <property type="match status" value="1"/>
</dbReference>
<dbReference type="SUPFAM" id="SSF55785">
    <property type="entry name" value="PYP-like sensor domain (PAS domain)"/>
    <property type="match status" value="1"/>
</dbReference>
<dbReference type="InterPro" id="IPR004358">
    <property type="entry name" value="Sig_transdc_His_kin-like_C"/>
</dbReference>
<dbReference type="InterPro" id="IPR052162">
    <property type="entry name" value="Sensor_kinase/Photoreceptor"/>
</dbReference>
<dbReference type="CDD" id="cd00130">
    <property type="entry name" value="PAS"/>
    <property type="match status" value="1"/>
</dbReference>
<dbReference type="AlphaFoldDB" id="A0A7C3MBN4"/>
<feature type="domain" description="Histidine kinase" evidence="6">
    <location>
        <begin position="189"/>
        <end position="380"/>
    </location>
</feature>
<proteinExistence type="predicted"/>